<reference evidence="2" key="1">
    <citation type="submission" date="2015-10" db="EMBL/GenBank/DDBJ databases">
        <authorList>
            <person name="Regsiter A."/>
            <person name="william w."/>
        </authorList>
    </citation>
    <scope>NUCLEOTIDE SEQUENCE [LARGE SCALE GENOMIC DNA]</scope>
</reference>
<keyword evidence="2" id="KW-1185">Reference proteome</keyword>
<sequence>MVIITSREKAASSQVFSFQSLKGISGYYNPGHYLLEGKDKVFSIPERD</sequence>
<evidence type="ECO:0000313" key="2">
    <source>
        <dbReference type="Proteomes" id="UP000184315"/>
    </source>
</evidence>
<protein>
    <submittedName>
        <fullName evidence="1">Uncharacterized protein</fullName>
    </submittedName>
</protein>
<dbReference type="Proteomes" id="UP000184315">
    <property type="component" value="Unassembled WGS sequence"/>
</dbReference>
<organism evidence="1 2">
    <name type="scientific">Planktothrix tepida PCC 9214</name>
    <dbReference type="NCBI Taxonomy" id="671072"/>
    <lineage>
        <taxon>Bacteria</taxon>
        <taxon>Bacillati</taxon>
        <taxon>Cyanobacteriota</taxon>
        <taxon>Cyanophyceae</taxon>
        <taxon>Oscillatoriophycideae</taxon>
        <taxon>Oscillatoriales</taxon>
        <taxon>Microcoleaceae</taxon>
        <taxon>Planktothrix</taxon>
    </lineage>
</organism>
<proteinExistence type="predicted"/>
<evidence type="ECO:0000313" key="1">
    <source>
        <dbReference type="EMBL" id="CUR32326.1"/>
    </source>
</evidence>
<accession>A0A1J1LJG2</accession>
<gene>
    <name evidence="1" type="ORF">PL9214430298</name>
</gene>
<dbReference type="EMBL" id="CZDF01000148">
    <property type="protein sequence ID" value="CUR32326.1"/>
    <property type="molecule type" value="Genomic_DNA"/>
</dbReference>
<name>A0A1J1LJG2_9CYAN</name>
<dbReference type="AlphaFoldDB" id="A0A1J1LJG2"/>